<dbReference type="PROSITE" id="PS50067">
    <property type="entry name" value="KINESIN_MOTOR_2"/>
    <property type="match status" value="1"/>
</dbReference>
<proteinExistence type="inferred from homology"/>
<feature type="coiled-coil region" evidence="18">
    <location>
        <begin position="79"/>
        <end position="163"/>
    </location>
</feature>
<keyword evidence="7 16" id="KW-0547">Nucleotide-binding</keyword>
<feature type="compositionally biased region" description="Acidic residues" evidence="19">
    <location>
        <begin position="57"/>
        <end position="66"/>
    </location>
</feature>
<evidence type="ECO:0000256" key="2">
    <source>
        <dbReference type="ARBA" id="ARBA00004300"/>
    </source>
</evidence>
<evidence type="ECO:0000256" key="15">
    <source>
        <dbReference type="ARBA" id="ARBA00060102"/>
    </source>
</evidence>
<organism evidence="21 22">
    <name type="scientific">Pocillopora damicornis</name>
    <name type="common">Cauliflower coral</name>
    <name type="synonym">Millepora damicornis</name>
    <dbReference type="NCBI Taxonomy" id="46731"/>
    <lineage>
        <taxon>Eukaryota</taxon>
        <taxon>Metazoa</taxon>
        <taxon>Cnidaria</taxon>
        <taxon>Anthozoa</taxon>
        <taxon>Hexacorallia</taxon>
        <taxon>Scleractinia</taxon>
        <taxon>Astrocoeniina</taxon>
        <taxon>Pocilloporidae</taxon>
        <taxon>Pocillopora</taxon>
    </lineage>
</organism>
<dbReference type="GO" id="GO:0005871">
    <property type="term" value="C:kinesin complex"/>
    <property type="evidence" value="ECO:0007669"/>
    <property type="project" value="UniProtKB-ARBA"/>
</dbReference>
<dbReference type="GO" id="GO:0007018">
    <property type="term" value="P:microtubule-based movement"/>
    <property type="evidence" value="ECO:0007669"/>
    <property type="project" value="InterPro"/>
</dbReference>
<evidence type="ECO:0000256" key="13">
    <source>
        <dbReference type="ARBA" id="ARBA00023212"/>
    </source>
</evidence>
<dbReference type="InterPro" id="IPR036961">
    <property type="entry name" value="Kinesin_motor_dom_sf"/>
</dbReference>
<dbReference type="Pfam" id="PF00225">
    <property type="entry name" value="Kinesin"/>
    <property type="match status" value="1"/>
</dbReference>
<evidence type="ECO:0000256" key="4">
    <source>
        <dbReference type="ARBA" id="ARBA00022490"/>
    </source>
</evidence>
<evidence type="ECO:0000256" key="12">
    <source>
        <dbReference type="ARBA" id="ARBA00023175"/>
    </source>
</evidence>
<dbReference type="GO" id="GO:0005524">
    <property type="term" value="F:ATP binding"/>
    <property type="evidence" value="ECO:0007669"/>
    <property type="project" value="UniProtKB-UniRule"/>
</dbReference>
<evidence type="ECO:0000256" key="19">
    <source>
        <dbReference type="SAM" id="MobiDB-lite"/>
    </source>
</evidence>
<feature type="binding site" evidence="16">
    <location>
        <begin position="638"/>
        <end position="645"/>
    </location>
    <ligand>
        <name>ATP</name>
        <dbReference type="ChEBI" id="CHEBI:30616"/>
    </ligand>
</feature>
<dbReference type="PRINTS" id="PR00380">
    <property type="entry name" value="KINESINHEAVY"/>
</dbReference>
<evidence type="ECO:0000259" key="20">
    <source>
        <dbReference type="PROSITE" id="PS50067"/>
    </source>
</evidence>
<dbReference type="EMBL" id="RCHS01001811">
    <property type="protein sequence ID" value="RMX51153.1"/>
    <property type="molecule type" value="Genomic_DNA"/>
</dbReference>
<dbReference type="InterPro" id="IPR027640">
    <property type="entry name" value="Kinesin-like_fam"/>
</dbReference>
<dbReference type="FunFam" id="3.40.850.10:FF:000022">
    <property type="entry name" value="Kinesin-like protein"/>
    <property type="match status" value="1"/>
</dbReference>
<dbReference type="InterPro" id="IPR027417">
    <property type="entry name" value="P-loop_NTPase"/>
</dbReference>
<feature type="coiled-coil region" evidence="18">
    <location>
        <begin position="403"/>
        <end position="444"/>
    </location>
</feature>
<keyword evidence="14" id="KW-0968">Cytoplasmic vesicle</keyword>
<feature type="compositionally biased region" description="Basic and acidic residues" evidence="19">
    <location>
        <begin position="25"/>
        <end position="42"/>
    </location>
</feature>
<keyword evidence="4" id="KW-0963">Cytoplasm</keyword>
<comment type="function">
    <text evidence="15">Minus-end microtubule-dependent motor protein. Involved in apically targeted transport. Required for zonula adherens maintenance.</text>
</comment>
<gene>
    <name evidence="21" type="ORF">pdam_00015808</name>
</gene>
<dbReference type="InterPro" id="IPR001752">
    <property type="entry name" value="Kinesin_motor_dom"/>
</dbReference>
<evidence type="ECO:0000256" key="5">
    <source>
        <dbReference type="ARBA" id="ARBA00022553"/>
    </source>
</evidence>
<keyword evidence="12 16" id="KW-0505">Motor protein</keyword>
<dbReference type="STRING" id="46731.A0A3M6UBU7"/>
<name>A0A3M6UBU7_POCDA</name>
<evidence type="ECO:0000256" key="17">
    <source>
        <dbReference type="RuleBase" id="RU000394"/>
    </source>
</evidence>
<comment type="subcellular location">
    <subcellularLocation>
        <location evidence="3">Cell junction</location>
        <location evidence="3">Adherens junction</location>
    </subcellularLocation>
    <subcellularLocation>
        <location evidence="2">Cytoplasm</location>
        <location evidence="2">Cytoskeleton</location>
        <location evidence="2">Microtubule organizing center</location>
        <location evidence="2">Centrosome</location>
    </subcellularLocation>
    <subcellularLocation>
        <location evidence="1">Cytoplasmic vesicle membrane</location>
        <topology evidence="1">Peripheral membrane protein</topology>
    </subcellularLocation>
</comment>
<evidence type="ECO:0000256" key="18">
    <source>
        <dbReference type="SAM" id="Coils"/>
    </source>
</evidence>
<dbReference type="GO" id="GO:0008017">
    <property type="term" value="F:microtubule binding"/>
    <property type="evidence" value="ECO:0007669"/>
    <property type="project" value="InterPro"/>
</dbReference>
<keyword evidence="10 18" id="KW-0175">Coiled coil</keyword>
<dbReference type="OrthoDB" id="3176171at2759"/>
<dbReference type="PROSITE" id="PS00411">
    <property type="entry name" value="KINESIN_MOTOR_1"/>
    <property type="match status" value="1"/>
</dbReference>
<comment type="caution">
    <text evidence="21">The sequence shown here is derived from an EMBL/GenBank/DDBJ whole genome shotgun (WGS) entry which is preliminary data.</text>
</comment>
<keyword evidence="13" id="KW-0206">Cytoskeleton</keyword>
<dbReference type="Proteomes" id="UP000275408">
    <property type="component" value="Unassembled WGS sequence"/>
</dbReference>
<dbReference type="GO" id="GO:0005813">
    <property type="term" value="C:centrosome"/>
    <property type="evidence" value="ECO:0007669"/>
    <property type="project" value="UniProtKB-SubCell"/>
</dbReference>
<keyword evidence="22" id="KW-1185">Reference proteome</keyword>
<evidence type="ECO:0000256" key="1">
    <source>
        <dbReference type="ARBA" id="ARBA00004284"/>
    </source>
</evidence>
<evidence type="ECO:0000256" key="10">
    <source>
        <dbReference type="ARBA" id="ARBA00023054"/>
    </source>
</evidence>
<keyword evidence="9" id="KW-0965">Cell junction</keyword>
<evidence type="ECO:0000313" key="22">
    <source>
        <dbReference type="Proteomes" id="UP000275408"/>
    </source>
</evidence>
<dbReference type="AlphaFoldDB" id="A0A3M6UBU7"/>
<keyword evidence="11" id="KW-0472">Membrane</keyword>
<dbReference type="PANTHER" id="PTHR47972">
    <property type="entry name" value="KINESIN-LIKE PROTEIN KLP-3"/>
    <property type="match status" value="1"/>
</dbReference>
<reference evidence="21 22" key="1">
    <citation type="journal article" date="2018" name="Sci. Rep.">
        <title>Comparative analysis of the Pocillopora damicornis genome highlights role of immune system in coral evolution.</title>
        <authorList>
            <person name="Cunning R."/>
            <person name="Bay R.A."/>
            <person name="Gillette P."/>
            <person name="Baker A.C."/>
            <person name="Traylor-Knowles N."/>
        </authorList>
    </citation>
    <scope>NUCLEOTIDE SEQUENCE [LARGE SCALE GENOMIC DNA]</scope>
    <source>
        <strain evidence="21">RSMAS</strain>
        <tissue evidence="21">Whole animal</tissue>
    </source>
</reference>
<evidence type="ECO:0000313" key="21">
    <source>
        <dbReference type="EMBL" id="RMX51153.1"/>
    </source>
</evidence>
<comment type="similarity">
    <text evidence="16 17">Belongs to the TRAFAC class myosin-kinesin ATPase superfamily. Kinesin family.</text>
</comment>
<feature type="domain" description="Kinesin motor" evidence="20">
    <location>
        <begin position="555"/>
        <end position="875"/>
    </location>
</feature>
<dbReference type="SUPFAM" id="SSF52540">
    <property type="entry name" value="P-loop containing nucleoside triphosphate hydrolases"/>
    <property type="match status" value="1"/>
</dbReference>
<dbReference type="InterPro" id="IPR019821">
    <property type="entry name" value="Kinesin_motor_CS"/>
</dbReference>
<evidence type="ECO:0000256" key="3">
    <source>
        <dbReference type="ARBA" id="ARBA00004536"/>
    </source>
</evidence>
<evidence type="ECO:0000256" key="11">
    <source>
        <dbReference type="ARBA" id="ARBA00023136"/>
    </source>
</evidence>
<keyword evidence="5" id="KW-0597">Phosphoprotein</keyword>
<evidence type="ECO:0000256" key="6">
    <source>
        <dbReference type="ARBA" id="ARBA00022701"/>
    </source>
</evidence>
<dbReference type="GO" id="GO:0005874">
    <property type="term" value="C:microtubule"/>
    <property type="evidence" value="ECO:0007669"/>
    <property type="project" value="UniProtKB-KW"/>
</dbReference>
<evidence type="ECO:0000256" key="8">
    <source>
        <dbReference type="ARBA" id="ARBA00022840"/>
    </source>
</evidence>
<accession>A0A3M6UBU7</accession>
<dbReference type="PANTHER" id="PTHR47972:SF28">
    <property type="entry name" value="KINESIN-LIKE PROTEIN KLP-3"/>
    <property type="match status" value="1"/>
</dbReference>
<dbReference type="Gene3D" id="3.40.850.10">
    <property type="entry name" value="Kinesin motor domain"/>
    <property type="match status" value="1"/>
</dbReference>
<keyword evidence="6 17" id="KW-0493">Microtubule</keyword>
<dbReference type="CDD" id="cd01366">
    <property type="entry name" value="KISc_C_terminal"/>
    <property type="match status" value="1"/>
</dbReference>
<dbReference type="GO" id="GO:0003777">
    <property type="term" value="F:microtubule motor activity"/>
    <property type="evidence" value="ECO:0007669"/>
    <property type="project" value="InterPro"/>
</dbReference>
<feature type="coiled-coil region" evidence="18">
    <location>
        <begin position="208"/>
        <end position="360"/>
    </location>
</feature>
<evidence type="ECO:0000256" key="9">
    <source>
        <dbReference type="ARBA" id="ARBA00022949"/>
    </source>
</evidence>
<dbReference type="OMA" id="WSYTVTV"/>
<dbReference type="SMART" id="SM00129">
    <property type="entry name" value="KISc"/>
    <property type="match status" value="1"/>
</dbReference>
<dbReference type="GO" id="GO:0030659">
    <property type="term" value="C:cytoplasmic vesicle membrane"/>
    <property type="evidence" value="ECO:0007669"/>
    <property type="project" value="UniProtKB-SubCell"/>
</dbReference>
<feature type="region of interest" description="Disordered" evidence="19">
    <location>
        <begin position="1"/>
        <end position="76"/>
    </location>
</feature>
<evidence type="ECO:0000256" key="16">
    <source>
        <dbReference type="PROSITE-ProRule" id="PRU00283"/>
    </source>
</evidence>
<evidence type="ECO:0000256" key="14">
    <source>
        <dbReference type="ARBA" id="ARBA00023329"/>
    </source>
</evidence>
<dbReference type="GO" id="GO:0005912">
    <property type="term" value="C:adherens junction"/>
    <property type="evidence" value="ECO:0007669"/>
    <property type="project" value="UniProtKB-SubCell"/>
</dbReference>
<sequence>MSFTRDRMKRQTSPSFKTPMVFKPDSSHKPSPSRKDLWKEELGFDDDSSPEAGQSSSDDEELEPEADQLSSKGSSDVEYQALLAELKQKDKQREELLMNLKAMTEKTANYKSKLQKAENNKKSQIKILKKTHESQLAMKAELIHNLEELIEEQETKIAELESHIKGSSPTQSLNAANTKASSLRKLVDSINDLHAEKSRIHETWLSTQSELETVKHEHKENVSRLTENISELETKLRKAHAENLKLQSSEAESDKPRENNKQVFSLQEEVTTLKKKIQTLEHDLQSAHKLHVTTKNKLEEEALNLRKKLRDTEAKYSNLAATPPKTRTISVVSEETKKKLDQMIAQNKDLEEILAKTRSDYNAKVSALQADIKSLKTSITESSRNEQKALADCRTLQEAVKEMSSLESVVKQKDHKIKALESEISKYKADIDQLGQEFEQQTKDFEGEKRRLVAEERAKCGRETSVMRSKLKSVTQQLIVVKNTLDNIKREHQDLRTSCLKLGTGIKPAIRGVIKQIVQRIEGIDDKNKELVTKYKKEMALRKKLHNELVDLKGNIRVYCRVRPVIKEDGGGKMAANVVSFDEDDDGVLGVFSKGSTKLFEMDKVFTSASTQQQVFEEVKALIVSCIDGYNVCIFAYGQTGSGKTFTMEGPSSNPGINQRALKLLFEETRDRGVDWNYTINVSVIEIYNEMIRDLLGDDPSAKLEVKQGKDGLFVPGLTEIQVNNVDELNEVFAIGKTNRSTAITDMNEHSSRSHALLCVMVTGFNKTTGHKTIGKLNLVDLAGSERVSKSGSEGARMKEAQSINKSLSSLGDVIHSLKNRSSHVPYRNSKLTYLLQESLGGDSKTLMVVQVSPVEKNVGETVCSLNFAQRVRTVELGQATKRTVKS</sequence>
<keyword evidence="8 16" id="KW-0067">ATP-binding</keyword>
<protein>
    <recommendedName>
        <fullName evidence="17">Kinesin-like protein</fullName>
    </recommendedName>
</protein>
<evidence type="ECO:0000256" key="7">
    <source>
        <dbReference type="ARBA" id="ARBA00022741"/>
    </source>
</evidence>